<evidence type="ECO:0000256" key="2">
    <source>
        <dbReference type="ARBA" id="ARBA00007528"/>
    </source>
</evidence>
<evidence type="ECO:0000256" key="11">
    <source>
        <dbReference type="SAM" id="MobiDB-lite"/>
    </source>
</evidence>
<dbReference type="GO" id="GO:0098552">
    <property type="term" value="C:side of membrane"/>
    <property type="evidence" value="ECO:0007669"/>
    <property type="project" value="UniProtKB-KW"/>
</dbReference>
<keyword evidence="7" id="KW-0325">Glycoprotein</keyword>
<feature type="compositionally biased region" description="Low complexity" evidence="11">
    <location>
        <begin position="429"/>
        <end position="453"/>
    </location>
</feature>
<evidence type="ECO:0000256" key="8">
    <source>
        <dbReference type="ARBA" id="ARBA00023288"/>
    </source>
</evidence>
<name>A0A0D2DUC3_9EURO</name>
<evidence type="ECO:0000256" key="4">
    <source>
        <dbReference type="ARBA" id="ARBA00022679"/>
    </source>
</evidence>
<dbReference type="FunFam" id="3.20.20.80:FF:000032">
    <property type="entry name" value="1,3-beta-glucanosyltransferase"/>
    <property type="match status" value="1"/>
</dbReference>
<evidence type="ECO:0000313" key="12">
    <source>
        <dbReference type="EMBL" id="KIW39204.1"/>
    </source>
</evidence>
<comment type="function">
    <text evidence="9">Splits internally a 1,3-beta-glucan molecule and transfers the newly generated reducing end (the donor) to the non-reducing end of another 1,3-beta-glucan molecule (the acceptor) forming a 1,3-beta linkage, resulting in the elongation of 1,3-beta-glucan chains in the cell wall. Involved in cell wall morphogenesis.</text>
</comment>
<dbReference type="VEuPathDB" id="FungiDB:PV06_08999"/>
<dbReference type="HOGENOM" id="CLU_021855_1_2_1"/>
<keyword evidence="4 10" id="KW-0808">Transferase</keyword>
<dbReference type="PANTHER" id="PTHR31468">
    <property type="entry name" value="1,3-BETA-GLUCANOSYLTRANSFERASE GAS1"/>
    <property type="match status" value="1"/>
</dbReference>
<proteinExistence type="inferred from homology"/>
<dbReference type="InterPro" id="IPR004886">
    <property type="entry name" value="Glucanosyltransferase"/>
</dbReference>
<keyword evidence="6 10" id="KW-0472">Membrane</keyword>
<dbReference type="EC" id="2.4.1.-" evidence="10"/>
<evidence type="ECO:0000256" key="7">
    <source>
        <dbReference type="ARBA" id="ARBA00023180"/>
    </source>
</evidence>
<dbReference type="Gene3D" id="3.20.20.80">
    <property type="entry name" value="Glycosidases"/>
    <property type="match status" value="1"/>
</dbReference>
<dbReference type="GeneID" id="27361073"/>
<dbReference type="STRING" id="215243.A0A0D2DUC3"/>
<feature type="chain" id="PRO_5005112455" description="1,3-beta-glucanosyltransferase" evidence="10">
    <location>
        <begin position="22"/>
        <end position="482"/>
    </location>
</feature>
<dbReference type="Proteomes" id="UP000053342">
    <property type="component" value="Unassembled WGS sequence"/>
</dbReference>
<gene>
    <name evidence="12" type="ORF">PV06_08999</name>
</gene>
<feature type="region of interest" description="Disordered" evidence="11">
    <location>
        <begin position="425"/>
        <end position="459"/>
    </location>
</feature>
<dbReference type="AlphaFoldDB" id="A0A0D2DUC3"/>
<feature type="signal peptide" evidence="10">
    <location>
        <begin position="1"/>
        <end position="21"/>
    </location>
</feature>
<keyword evidence="13" id="KW-1185">Reference proteome</keyword>
<dbReference type="InterPro" id="IPR017853">
    <property type="entry name" value="GH"/>
</dbReference>
<evidence type="ECO:0000256" key="1">
    <source>
        <dbReference type="ARBA" id="ARBA00004609"/>
    </source>
</evidence>
<dbReference type="OrthoDB" id="421038at2759"/>
<organism evidence="12 13">
    <name type="scientific">Exophiala oligosperma</name>
    <dbReference type="NCBI Taxonomy" id="215243"/>
    <lineage>
        <taxon>Eukaryota</taxon>
        <taxon>Fungi</taxon>
        <taxon>Dikarya</taxon>
        <taxon>Ascomycota</taxon>
        <taxon>Pezizomycotina</taxon>
        <taxon>Eurotiomycetes</taxon>
        <taxon>Chaetothyriomycetidae</taxon>
        <taxon>Chaetothyriales</taxon>
        <taxon>Herpotrichiellaceae</taxon>
        <taxon>Exophiala</taxon>
    </lineage>
</organism>
<reference evidence="12 13" key="1">
    <citation type="submission" date="2015-01" db="EMBL/GenBank/DDBJ databases">
        <title>The Genome Sequence of Exophiala oligosperma CBS72588.</title>
        <authorList>
            <consortium name="The Broad Institute Genomics Platform"/>
            <person name="Cuomo C."/>
            <person name="de Hoog S."/>
            <person name="Gorbushina A."/>
            <person name="Stielow B."/>
            <person name="Teixiera M."/>
            <person name="Abouelleil A."/>
            <person name="Chapman S.B."/>
            <person name="Priest M."/>
            <person name="Young S.K."/>
            <person name="Wortman J."/>
            <person name="Nusbaum C."/>
            <person name="Birren B."/>
        </authorList>
    </citation>
    <scope>NUCLEOTIDE SEQUENCE [LARGE SCALE GENOMIC DNA]</scope>
    <source>
        <strain evidence="12 13">CBS 72588</strain>
    </source>
</reference>
<comment type="subcellular location">
    <subcellularLocation>
        <location evidence="1 10">Cell membrane</location>
        <topology evidence="1 10">Lipid-anchor</topology>
        <topology evidence="1 10">GPI-anchor</topology>
    </subcellularLocation>
</comment>
<dbReference type="GO" id="GO:0031505">
    <property type="term" value="P:fungal-type cell wall organization"/>
    <property type="evidence" value="ECO:0007669"/>
    <property type="project" value="TreeGrafter"/>
</dbReference>
<sequence>MALFKAMLFALVALFTSYASAVAPLVVKGADFVNSIDDTRFQIIGVAYQPGGSSGFNPGSGIDPLSDASVCLRDAVLMQRLGVNAIRVYNLDPDLDHTDCANIFNAAGIYMILDVNSPLPNQSLNRGAPWESYSSDYMQRVFKVVQDFMVFNNTLGFFSGNEVINEDSVPEVPAYIRAVTRDMKDYISAQSPRAIPVGYSAADVRPLLMGTFNFMSCGLSNETSSKIDFFGLNSYSWCGDATFQSSGYDVLVSDFSNTTIPIFFSEYGCNNVSPRIFSEVGTLYGPKMTPVFSGGLIYEYSEEPNNYGLVNLNDNGTVSILVDYDNLRKQYDDLDVGLLEKANATATSLTPPNCATSLLSGANFTKSFDLPARPDGVDDLIKKGVDGTSSTSNEAVTDTKPNQTVYATNGQEISGLQLNVLEWDQSNLPGNNTSGTTPSSPSGSTTSSGSSPSKTNAAPRVDDVKFGSLLMGAVGAGIYLQL</sequence>
<dbReference type="Pfam" id="PF03198">
    <property type="entry name" value="Glyco_hydro_72"/>
    <property type="match status" value="1"/>
</dbReference>
<protein>
    <recommendedName>
        <fullName evidence="10">1,3-beta-glucanosyltransferase</fullName>
        <ecNumber evidence="10">2.4.1.-</ecNumber>
    </recommendedName>
</protein>
<evidence type="ECO:0000256" key="9">
    <source>
        <dbReference type="ARBA" id="ARBA00025026"/>
    </source>
</evidence>
<evidence type="ECO:0000256" key="3">
    <source>
        <dbReference type="ARBA" id="ARBA00022622"/>
    </source>
</evidence>
<keyword evidence="8 10" id="KW-0449">Lipoprotein</keyword>
<dbReference type="RefSeq" id="XP_016259420.1">
    <property type="nucleotide sequence ID" value="XM_016410398.1"/>
</dbReference>
<dbReference type="PANTHER" id="PTHR31468:SF4">
    <property type="entry name" value="1,3-BETA-GLUCANOSYLTRANSFERASE GAS3-RELATED"/>
    <property type="match status" value="1"/>
</dbReference>
<dbReference type="GO" id="GO:0042124">
    <property type="term" value="F:1,3-beta-glucanosyltransferase activity"/>
    <property type="evidence" value="ECO:0007669"/>
    <property type="project" value="TreeGrafter"/>
</dbReference>
<dbReference type="GO" id="GO:0005886">
    <property type="term" value="C:plasma membrane"/>
    <property type="evidence" value="ECO:0007669"/>
    <property type="project" value="UniProtKB-SubCell"/>
</dbReference>
<evidence type="ECO:0000256" key="5">
    <source>
        <dbReference type="ARBA" id="ARBA00022729"/>
    </source>
</evidence>
<dbReference type="SUPFAM" id="SSF51445">
    <property type="entry name" value="(Trans)glycosidases"/>
    <property type="match status" value="1"/>
</dbReference>
<comment type="similarity">
    <text evidence="2 10">Belongs to the glycosyl hydrolase 72 family.</text>
</comment>
<evidence type="ECO:0000256" key="10">
    <source>
        <dbReference type="RuleBase" id="RU361209"/>
    </source>
</evidence>
<dbReference type="EMBL" id="KN847340">
    <property type="protein sequence ID" value="KIW39204.1"/>
    <property type="molecule type" value="Genomic_DNA"/>
</dbReference>
<keyword evidence="3 10" id="KW-0336">GPI-anchor</keyword>
<accession>A0A0D2DUC3</accession>
<keyword evidence="5 10" id="KW-0732">Signal</keyword>
<evidence type="ECO:0000313" key="13">
    <source>
        <dbReference type="Proteomes" id="UP000053342"/>
    </source>
</evidence>
<feature type="region of interest" description="Disordered" evidence="11">
    <location>
        <begin position="381"/>
        <end position="402"/>
    </location>
</feature>
<feature type="compositionally biased region" description="Polar residues" evidence="11">
    <location>
        <begin position="387"/>
        <end position="402"/>
    </location>
</feature>
<dbReference type="GO" id="GO:0071970">
    <property type="term" value="P:fungal-type cell wall (1-&gt;3)-beta-D-glucan biosynthetic process"/>
    <property type="evidence" value="ECO:0007669"/>
    <property type="project" value="TreeGrafter"/>
</dbReference>
<evidence type="ECO:0000256" key="6">
    <source>
        <dbReference type="ARBA" id="ARBA00023136"/>
    </source>
</evidence>